<dbReference type="EMBL" id="FUEG01000024">
    <property type="protein sequence ID" value="SJL14629.1"/>
    <property type="molecule type" value="Genomic_DNA"/>
</dbReference>
<organism evidence="3 4">
    <name type="scientific">Armillaria ostoyae</name>
    <name type="common">Armillaria root rot fungus</name>
    <dbReference type="NCBI Taxonomy" id="47428"/>
    <lineage>
        <taxon>Eukaryota</taxon>
        <taxon>Fungi</taxon>
        <taxon>Dikarya</taxon>
        <taxon>Basidiomycota</taxon>
        <taxon>Agaricomycotina</taxon>
        <taxon>Agaricomycetes</taxon>
        <taxon>Agaricomycetidae</taxon>
        <taxon>Agaricales</taxon>
        <taxon>Marasmiineae</taxon>
        <taxon>Physalacriaceae</taxon>
        <taxon>Armillaria</taxon>
    </lineage>
</organism>
<protein>
    <recommendedName>
        <fullName evidence="2">Nephrocystin 3-like N-terminal domain-containing protein</fullName>
    </recommendedName>
</protein>
<dbReference type="SUPFAM" id="SSF52540">
    <property type="entry name" value="P-loop containing nucleoside triphosphate hydrolases"/>
    <property type="match status" value="1"/>
</dbReference>
<dbReference type="InterPro" id="IPR027417">
    <property type="entry name" value="P-loop_NTPase"/>
</dbReference>
<evidence type="ECO:0000256" key="1">
    <source>
        <dbReference type="ARBA" id="ARBA00022737"/>
    </source>
</evidence>
<reference evidence="4" key="1">
    <citation type="journal article" date="2017" name="Nat. Ecol. Evol.">
        <title>Genome expansion and lineage-specific genetic innovations in the forest pathogenic fungi Armillaria.</title>
        <authorList>
            <person name="Sipos G."/>
            <person name="Prasanna A.N."/>
            <person name="Walter M.C."/>
            <person name="O'Connor E."/>
            <person name="Balint B."/>
            <person name="Krizsan K."/>
            <person name="Kiss B."/>
            <person name="Hess J."/>
            <person name="Varga T."/>
            <person name="Slot J."/>
            <person name="Riley R."/>
            <person name="Boka B."/>
            <person name="Rigling D."/>
            <person name="Barry K."/>
            <person name="Lee J."/>
            <person name="Mihaltcheva S."/>
            <person name="LaButti K."/>
            <person name="Lipzen A."/>
            <person name="Waldron R."/>
            <person name="Moloney N.M."/>
            <person name="Sperisen C."/>
            <person name="Kredics L."/>
            <person name="Vagvoelgyi C."/>
            <person name="Patrignani A."/>
            <person name="Fitzpatrick D."/>
            <person name="Nagy I."/>
            <person name="Doyle S."/>
            <person name="Anderson J.B."/>
            <person name="Grigoriev I.V."/>
            <person name="Gueldener U."/>
            <person name="Muensterkoetter M."/>
            <person name="Nagy L.G."/>
        </authorList>
    </citation>
    <scope>NUCLEOTIDE SEQUENCE [LARGE SCALE GENOMIC DNA]</scope>
    <source>
        <strain evidence="4">C18/9</strain>
    </source>
</reference>
<dbReference type="STRING" id="47428.A0A284S0U5"/>
<keyword evidence="4" id="KW-1185">Reference proteome</keyword>
<dbReference type="Gene3D" id="2.130.10.10">
    <property type="entry name" value="YVTN repeat-like/Quinoprotein amine dehydrogenase"/>
    <property type="match status" value="1"/>
</dbReference>
<evidence type="ECO:0000259" key="2">
    <source>
        <dbReference type="Pfam" id="PF24883"/>
    </source>
</evidence>
<name>A0A284S0U5_ARMOS</name>
<dbReference type="SUPFAM" id="SSF50998">
    <property type="entry name" value="Quinoprotein alcohol dehydrogenase-like"/>
    <property type="match status" value="1"/>
</dbReference>
<keyword evidence="1" id="KW-0677">Repeat</keyword>
<dbReference type="Pfam" id="PF24883">
    <property type="entry name" value="NPHP3_N"/>
    <property type="match status" value="1"/>
</dbReference>
<dbReference type="Gene3D" id="3.40.50.300">
    <property type="entry name" value="P-loop containing nucleotide triphosphate hydrolases"/>
    <property type="match status" value="1"/>
</dbReference>
<dbReference type="OrthoDB" id="3014077at2759"/>
<dbReference type="InterPro" id="IPR011047">
    <property type="entry name" value="Quinoprotein_ADH-like_sf"/>
</dbReference>
<accession>A0A284S0U5</accession>
<dbReference type="Proteomes" id="UP000219338">
    <property type="component" value="Unassembled WGS sequence"/>
</dbReference>
<dbReference type="PANTHER" id="PTHR10039">
    <property type="entry name" value="AMELOGENIN"/>
    <property type="match status" value="1"/>
</dbReference>
<sequence length="1214" mass="134831">MANERGHRMLFIREAEIVTIAPTEKSKFCLKIAAGSKKQKTEEIKIDEGGTMPKWTINMDLGVLDPQTVISWKLYGRRRLRLKVLGSVEKTLGELFEGSSTSTDIYLSDGTSDIAVLKISGSNSTKTLMDELVPSTKKPSENSKFLESSETLGTVFEAAKGMVDTLAGVHPAATVAWGFLSIGFKVLKNQRDTNQAVLDLYAEMISVYEEASKNDILQQRDSLHGTYSSLFKQTVECAMFIEGYAKKSGIGRFFAMDISGQAKEFHQAFADLKDQLTRGFARESTIVTLGVQELVNIQIMMCRLQNLEPPQELGPKSRCMQGTRVATINTMVSWIARCDGGMMWCKGLAGTGKSSLMGTLHDLLTADIGGRSRLAAFIRYDHIQYSNASKLITSIAYALGMFDDRIGMAISRVIQTSRSVATMSDPSAQFRLLLRGPLESLPNLVDEGPLVVIVDGLDECDASDDMLAVLAESFGAKLPFVRLIISSRPVHHIATAFKERDGICTLHLDTSSKNVDRDIQFYLERQFATVGNPAFQAKCKELDAIERLAARASGLFIWAATVVKFVHAFPAISRLQSLLATDIPGDATEALATLYRTALNTLVSELPGANADVKKYVRNVLGAVLVAEMPLGMTEDILDNLVLDEGGPPSHHIVSMLGSVLSPETEGSPIRPIHKSLDDFLQDRNRCGDEWFVDVPLHRRAIAKRCLDASQLFLQKWSPKIDMDIAAIPVYISEYALFGAFWYLNAFDESGLELFDSFFRCYFLPWFDVHLCIRSDDVLPHLSMVLIWSNQFGSTESRTLFYHAYLFAYRALQDGGQSRSGPSYISTGMVSLSPSSNIIRKAWERLNISDPLPISPDKERLLSRTESGSEFLIPDSDSLVTLEPTSKLMTTQWEINTGQQKLSSGIPHTSSFDRRNFISTLWGISIVVFKRELATPPPPTSEWIMLPIPDHVPQRTIGNPLWRYMAVFDSRTRTLGVYTLFLSHFSPRDFSIALYDNGIVLVHNVGSFMRISIGQEDNFAWISIPTSNCHGPAPSAKLGRARKGQGQGPKVYPDFRANRDLRICRDGSKIIFSHYDSTIQLYDARTGTALFDPLHIDGWVIGVSDDGSKIVFRNRHPKAIRIYDMNLGGKVIAVIDNSAVEYVPISFLGSSKIAYILHQCLIIQSLVTGDILFRHGIPESRERGRHCILATPDGARIITHDLDEICMVWDVGDL</sequence>
<dbReference type="InterPro" id="IPR015943">
    <property type="entry name" value="WD40/YVTN_repeat-like_dom_sf"/>
</dbReference>
<evidence type="ECO:0000313" key="4">
    <source>
        <dbReference type="Proteomes" id="UP000219338"/>
    </source>
</evidence>
<evidence type="ECO:0000313" key="3">
    <source>
        <dbReference type="EMBL" id="SJL14629.1"/>
    </source>
</evidence>
<feature type="domain" description="Nephrocystin 3-like N-terminal" evidence="2">
    <location>
        <begin position="330"/>
        <end position="488"/>
    </location>
</feature>
<proteinExistence type="predicted"/>
<dbReference type="AlphaFoldDB" id="A0A284S0U5"/>
<dbReference type="InterPro" id="IPR056884">
    <property type="entry name" value="NPHP3-like_N"/>
</dbReference>
<dbReference type="OMA" id="NERGHRM"/>
<gene>
    <name evidence="3" type="ORF">ARMOST_18094</name>
</gene>